<evidence type="ECO:0000313" key="2">
    <source>
        <dbReference type="Proteomes" id="UP001595892"/>
    </source>
</evidence>
<dbReference type="SUPFAM" id="SSF52091">
    <property type="entry name" value="SpoIIaa-like"/>
    <property type="match status" value="1"/>
</dbReference>
<dbReference type="InterPro" id="IPR038396">
    <property type="entry name" value="SpoIIAA-like_sf"/>
</dbReference>
<sequence length="130" mass="14472">MIEILPAADHVIAMKVTGCATSNDYDRIIAAIDAKLDAHDRIGIYVDLEGFEDITAHAIAKDLKYSLGKLGELSRFPRVAVVTPKDWLRTLIRMTNPVLPRIEMRAFDTTEREQALPWVSEVGIRATPAV</sequence>
<dbReference type="Pfam" id="PF11964">
    <property type="entry name" value="SpoIIAA-like"/>
    <property type="match status" value="1"/>
</dbReference>
<protein>
    <submittedName>
        <fullName evidence="1">STAS/SEC14 domain-containing protein</fullName>
    </submittedName>
</protein>
<dbReference type="Gene3D" id="3.40.50.10600">
    <property type="entry name" value="SpoIIaa-like domains"/>
    <property type="match status" value="1"/>
</dbReference>
<keyword evidence="2" id="KW-1185">Reference proteome</keyword>
<dbReference type="Proteomes" id="UP001595892">
    <property type="component" value="Unassembled WGS sequence"/>
</dbReference>
<organism evidence="1 2">
    <name type="scientific">Coralloluteibacterium thermophilum</name>
    <dbReference type="NCBI Taxonomy" id="2707049"/>
    <lineage>
        <taxon>Bacteria</taxon>
        <taxon>Pseudomonadati</taxon>
        <taxon>Pseudomonadota</taxon>
        <taxon>Gammaproteobacteria</taxon>
        <taxon>Lysobacterales</taxon>
        <taxon>Lysobacteraceae</taxon>
        <taxon>Coralloluteibacterium</taxon>
    </lineage>
</organism>
<dbReference type="InterPro" id="IPR036513">
    <property type="entry name" value="STAS_dom_sf"/>
</dbReference>
<proteinExistence type="predicted"/>
<name>A0ABV9NQ11_9GAMM</name>
<accession>A0ABV9NQ11</accession>
<dbReference type="InterPro" id="IPR021866">
    <property type="entry name" value="SpoIIAA-like"/>
</dbReference>
<reference evidence="2" key="1">
    <citation type="journal article" date="2019" name="Int. J. Syst. Evol. Microbiol.">
        <title>The Global Catalogue of Microorganisms (GCM) 10K type strain sequencing project: providing services to taxonomists for standard genome sequencing and annotation.</title>
        <authorList>
            <consortium name="The Broad Institute Genomics Platform"/>
            <consortium name="The Broad Institute Genome Sequencing Center for Infectious Disease"/>
            <person name="Wu L."/>
            <person name="Ma J."/>
        </authorList>
    </citation>
    <scope>NUCLEOTIDE SEQUENCE [LARGE SCALE GENOMIC DNA]</scope>
    <source>
        <strain evidence="2">CGMCC 1.13574</strain>
    </source>
</reference>
<gene>
    <name evidence="1" type="ORF">ACFO3Q_16310</name>
</gene>
<comment type="caution">
    <text evidence="1">The sequence shown here is derived from an EMBL/GenBank/DDBJ whole genome shotgun (WGS) entry which is preliminary data.</text>
</comment>
<evidence type="ECO:0000313" key="1">
    <source>
        <dbReference type="EMBL" id="MFC4729734.1"/>
    </source>
</evidence>
<dbReference type="EMBL" id="JBHSGG010000049">
    <property type="protein sequence ID" value="MFC4729734.1"/>
    <property type="molecule type" value="Genomic_DNA"/>
</dbReference>
<dbReference type="RefSeq" id="WP_377005877.1">
    <property type="nucleotide sequence ID" value="NZ_JBHSGG010000049.1"/>
</dbReference>